<accession>A0A6I0EW73</accession>
<dbReference type="Pfam" id="PF03963">
    <property type="entry name" value="FlgD"/>
    <property type="match status" value="1"/>
</dbReference>
<evidence type="ECO:0000256" key="1">
    <source>
        <dbReference type="ARBA" id="ARBA00010577"/>
    </source>
</evidence>
<evidence type="ECO:0000259" key="3">
    <source>
        <dbReference type="Pfam" id="PF13861"/>
    </source>
</evidence>
<comment type="caution">
    <text evidence="4">The sequence shown here is derived from an EMBL/GenBank/DDBJ whole genome shotgun (WGS) entry which is preliminary data.</text>
</comment>
<name>A0A6I0EW73_9FIRM</name>
<dbReference type="Pfam" id="PF13861">
    <property type="entry name" value="FLgD_tudor"/>
    <property type="match status" value="1"/>
</dbReference>
<dbReference type="OrthoDB" id="280334at2"/>
<dbReference type="InterPro" id="IPR025963">
    <property type="entry name" value="FLgD_Tudor"/>
</dbReference>
<keyword evidence="2" id="KW-1005">Bacterial flagellum biogenesis</keyword>
<comment type="similarity">
    <text evidence="1">Belongs to the FlgD family.</text>
</comment>
<dbReference type="AlphaFoldDB" id="A0A6I0EW73"/>
<dbReference type="GO" id="GO:0044781">
    <property type="term" value="P:bacterial-type flagellum organization"/>
    <property type="evidence" value="ECO:0007669"/>
    <property type="project" value="UniProtKB-KW"/>
</dbReference>
<dbReference type="InterPro" id="IPR005648">
    <property type="entry name" value="FlgD"/>
</dbReference>
<gene>
    <name evidence="4" type="ORF">F9B85_01520</name>
</gene>
<evidence type="ECO:0000313" key="5">
    <source>
        <dbReference type="Proteomes" id="UP000468766"/>
    </source>
</evidence>
<dbReference type="Proteomes" id="UP000468766">
    <property type="component" value="Unassembled WGS sequence"/>
</dbReference>
<keyword evidence="5" id="KW-1185">Reference proteome</keyword>
<evidence type="ECO:0000256" key="2">
    <source>
        <dbReference type="ARBA" id="ARBA00022795"/>
    </source>
</evidence>
<evidence type="ECO:0000313" key="4">
    <source>
        <dbReference type="EMBL" id="KAB2954684.1"/>
    </source>
</evidence>
<protein>
    <recommendedName>
        <fullName evidence="3">FlgD Tudor-like domain-containing protein</fullName>
    </recommendedName>
</protein>
<reference evidence="4 5" key="1">
    <citation type="submission" date="2019-10" db="EMBL/GenBank/DDBJ databases">
        <title>Whole-genome sequence of the extremophile Heliorestis acidaminivorans DSM 24790.</title>
        <authorList>
            <person name="Kyndt J.A."/>
            <person name="Meyer T.E."/>
        </authorList>
    </citation>
    <scope>NUCLEOTIDE SEQUENCE [LARGE SCALE GENOMIC DNA]</scope>
    <source>
        <strain evidence="4 5">DSM 24790</strain>
    </source>
</reference>
<dbReference type="EMBL" id="WBXO01000001">
    <property type="protein sequence ID" value="KAB2954684.1"/>
    <property type="molecule type" value="Genomic_DNA"/>
</dbReference>
<organism evidence="4 5">
    <name type="scientific">Heliorestis acidaminivorans</name>
    <dbReference type="NCBI Taxonomy" id="553427"/>
    <lineage>
        <taxon>Bacteria</taxon>
        <taxon>Bacillati</taxon>
        <taxon>Bacillota</taxon>
        <taxon>Clostridia</taxon>
        <taxon>Eubacteriales</taxon>
        <taxon>Heliobacteriaceae</taxon>
        <taxon>Heliorestis</taxon>
    </lineage>
</organism>
<feature type="domain" description="FlgD Tudor-like" evidence="3">
    <location>
        <begin position="79"/>
        <end position="137"/>
    </location>
</feature>
<proteinExistence type="inferred from homology"/>
<sequence length="182" mass="20734">MASLEVSKVNKDKNTMGKDDFLKLLVTQLRYQDPMKPMEDKEFIAQMAQFSSLEQMQNMADGFMELKEAQMKMLHENYVAQAVSFIGKEVDAVTFQRDAYGETIYDNSGMALTEFVQGEVRGVKFDKGQPILQVQINNGDQTYMRSVRLEEISQVIAKQETVALIPQTEAKEDGEEEVKDNE</sequence>